<dbReference type="WBParaSite" id="Hba_05301">
    <property type="protein sequence ID" value="Hba_05301"/>
    <property type="gene ID" value="Hba_05301"/>
</dbReference>
<dbReference type="AlphaFoldDB" id="A0A1I7WJV0"/>
<reference evidence="2" key="1">
    <citation type="submission" date="2016-11" db="UniProtKB">
        <authorList>
            <consortium name="WormBaseParasite"/>
        </authorList>
    </citation>
    <scope>IDENTIFICATION</scope>
</reference>
<protein>
    <submittedName>
        <fullName evidence="2">Uncharacterized protein</fullName>
    </submittedName>
</protein>
<dbReference type="Proteomes" id="UP000095283">
    <property type="component" value="Unplaced"/>
</dbReference>
<evidence type="ECO:0000313" key="1">
    <source>
        <dbReference type="Proteomes" id="UP000095283"/>
    </source>
</evidence>
<organism evidence="1 2">
    <name type="scientific">Heterorhabditis bacteriophora</name>
    <name type="common">Entomopathogenic nematode worm</name>
    <dbReference type="NCBI Taxonomy" id="37862"/>
    <lineage>
        <taxon>Eukaryota</taxon>
        <taxon>Metazoa</taxon>
        <taxon>Ecdysozoa</taxon>
        <taxon>Nematoda</taxon>
        <taxon>Chromadorea</taxon>
        <taxon>Rhabditida</taxon>
        <taxon>Rhabditina</taxon>
        <taxon>Rhabditomorpha</taxon>
        <taxon>Strongyloidea</taxon>
        <taxon>Heterorhabditidae</taxon>
        <taxon>Heterorhabditis</taxon>
    </lineage>
</organism>
<sequence>MDSIQQLTVFRPVTVSKRSSETHPKIKVTSKKIMVSVCLQSQIIFELIEYQIKSMQETIHLYSRTLSSTSSESSGSCEVWLEESLWRYRPSPFYFSYLVIPDNLFHVFSRLRYDTALKGVSTIGGSDRRPLRWW</sequence>
<keyword evidence="1" id="KW-1185">Reference proteome</keyword>
<accession>A0A1I7WJV0</accession>
<name>A0A1I7WJV0_HETBA</name>
<proteinExistence type="predicted"/>
<evidence type="ECO:0000313" key="2">
    <source>
        <dbReference type="WBParaSite" id="Hba_05301"/>
    </source>
</evidence>